<dbReference type="AlphaFoldDB" id="I0B5U3"/>
<evidence type="ECO:0000313" key="2">
    <source>
        <dbReference type="EMBL" id="AFH57143.1"/>
    </source>
</evidence>
<keyword evidence="1" id="KW-0732">Signal</keyword>
<dbReference type="PROSITE" id="PS51257">
    <property type="entry name" value="PROKAR_LIPOPROTEIN"/>
    <property type="match status" value="1"/>
</dbReference>
<accession>I0B5U3</accession>
<proteinExistence type="evidence at transcript level"/>
<name>I0B5U3_SPOEX</name>
<organism evidence="2">
    <name type="scientific">Spodoptera exigua</name>
    <name type="common">Beet armyworm</name>
    <name type="synonym">Noctua fulgens</name>
    <dbReference type="NCBI Taxonomy" id="7107"/>
    <lineage>
        <taxon>Eukaryota</taxon>
        <taxon>Metazoa</taxon>
        <taxon>Ecdysozoa</taxon>
        <taxon>Arthropoda</taxon>
        <taxon>Hexapoda</taxon>
        <taxon>Insecta</taxon>
        <taxon>Pterygota</taxon>
        <taxon>Neoptera</taxon>
        <taxon>Endopterygota</taxon>
        <taxon>Lepidoptera</taxon>
        <taxon>Glossata</taxon>
        <taxon>Ditrysia</taxon>
        <taxon>Noctuoidea</taxon>
        <taxon>Noctuidae</taxon>
        <taxon>Amphipyrinae</taxon>
        <taxon>Spodoptera</taxon>
    </lineage>
</organism>
<evidence type="ECO:0000256" key="1">
    <source>
        <dbReference type="SAM" id="SignalP"/>
    </source>
</evidence>
<protein>
    <submittedName>
        <fullName evidence="2">REPAT23</fullName>
    </submittedName>
</protein>
<sequence length="152" mass="17148">MRSFVIIVVLSALAACYGSSVLPGKANMFSSFVREQMSKGWILEHNEEDAAQNRVTLTKGETSDDYILLYQQTCNLPAIPYDFGRCDVVYRGEPNEKIYRIQISSSWPPPSYIYTEGLGTNVGKVRLVSQRGEMLYAIVRMYGKIIEDNSES</sequence>
<dbReference type="EMBL" id="JQ619205">
    <property type="protein sequence ID" value="AFH57143.1"/>
    <property type="molecule type" value="mRNA"/>
</dbReference>
<feature type="signal peptide" evidence="1">
    <location>
        <begin position="1"/>
        <end position="18"/>
    </location>
</feature>
<feature type="chain" id="PRO_5003624458" evidence="1">
    <location>
        <begin position="19"/>
        <end position="152"/>
    </location>
</feature>
<reference evidence="2" key="1">
    <citation type="submission" date="2012-02" db="EMBL/GenBank/DDBJ databases">
        <title>Identification, classification and expression analysis of the REPAT superfamily from Spodoptera exigua.</title>
        <authorList>
            <person name="Navarro-Cerrillo G."/>
            <person name="Herrero S."/>
        </authorList>
    </citation>
    <scope>NUCLEOTIDE SEQUENCE</scope>
</reference>